<name>A0A6C0J9R3_9ZZZZ</name>
<feature type="region of interest" description="Disordered" evidence="1">
    <location>
        <begin position="629"/>
        <end position="707"/>
    </location>
</feature>
<reference evidence="2" key="1">
    <citation type="journal article" date="2020" name="Nature">
        <title>Giant virus diversity and host interactions through global metagenomics.</title>
        <authorList>
            <person name="Schulz F."/>
            <person name="Roux S."/>
            <person name="Paez-Espino D."/>
            <person name="Jungbluth S."/>
            <person name="Walsh D.A."/>
            <person name="Denef V.J."/>
            <person name="McMahon K.D."/>
            <person name="Konstantinidis K.T."/>
            <person name="Eloe-Fadrosh E.A."/>
            <person name="Kyrpides N.C."/>
            <person name="Woyke T."/>
        </authorList>
    </citation>
    <scope>NUCLEOTIDE SEQUENCE</scope>
    <source>
        <strain evidence="2">GVMAG-M-3300025860-20</strain>
    </source>
</reference>
<dbReference type="Gene3D" id="6.10.250.3110">
    <property type="match status" value="1"/>
</dbReference>
<organism evidence="2">
    <name type="scientific">viral metagenome</name>
    <dbReference type="NCBI Taxonomy" id="1070528"/>
    <lineage>
        <taxon>unclassified sequences</taxon>
        <taxon>metagenomes</taxon>
        <taxon>organismal metagenomes</taxon>
    </lineage>
</organism>
<dbReference type="AlphaFoldDB" id="A0A6C0J9R3"/>
<sequence>MYKYMSLDRFDMSLLSEPCRIQILAKRGGGAAIVCKKIIQYKNINTTVISPTDQYIKFYSQFLPSKNIHWTFDSKYLEYCTDIKHLFVLEQLASTSLYQNKDIQDIIYNGQFNNKSIIMLTQYMINTGILMDYIFMHMKSLSKLELSNLYKDHLYTYFSDISNLNDFIKNSKEDYLVISYKTKKVYIYDSKKSIHLKKFDMNTLNNSKIINIIAPNTYGKSNVCKNIIQHCKSHCTVVAPDKKEFYSEFIPESDIKLIYNNIYLKNEPNMLVLDSLVNITLTKRTALRRTLLKDATHTCSVVIAETVPTIFRYIAMCQNVEYTFFSTNSNSKIKESVHKYLGKYIEDYKLFEILCKQYDYLVFSNFPQSDKIEDRIFWYRTEPEKNTCEKSKPFQLKKFNMSLLTESNGLINIVAPSSSGKSTICKDILLIKDIQCTVISTVEQYIGLYKNLKNVTVYEDYKPEYIANNKLVILDETNFSKISNSNISDLINNNNSQIVVTEQYPRLLNYKASQNMIEYMFVSNNNSIQRKKKIYKYLNCSLLNSFDEFKNLFQSCDRYTYLVFANFVQSDKIEDCIFWYKSKTFDKIDTESIDIDLIPNETSCTEPIDNSVSCETTNYFSFPWLGTKPETVKDEPETVKDEPETVKDEPETVKDEPATIKDEPATVKDEPETIKDEPETLKDEPATIKDEPATVKDEPETIKDEPATVKDEPATVKDEPATVKDEAETVKDEAETVKDEPETVKDEWETIKEELVKDTDVTRGYFSFLWFGRSVSTAIKDDAIKDDAIKDETVKDETVKDETVKDETVKDDEIKDDALKDDAIKDDAIKDDAIKDDAIKDDAIKDETVKDETVKDDAIKDDAIKDDVIKDDVIKDETVKDDTVIDEKTSNYSYFNPFSW</sequence>
<evidence type="ECO:0000256" key="1">
    <source>
        <dbReference type="SAM" id="MobiDB-lite"/>
    </source>
</evidence>
<evidence type="ECO:0000313" key="2">
    <source>
        <dbReference type="EMBL" id="QHU00364.1"/>
    </source>
</evidence>
<proteinExistence type="predicted"/>
<accession>A0A6C0J9R3</accession>
<protein>
    <submittedName>
        <fullName evidence="2">Uncharacterized protein</fullName>
    </submittedName>
</protein>
<dbReference type="EMBL" id="MN740327">
    <property type="protein sequence ID" value="QHU00364.1"/>
    <property type="molecule type" value="Genomic_DNA"/>
</dbReference>
<feature type="compositionally biased region" description="Basic and acidic residues" evidence="1">
    <location>
        <begin position="630"/>
        <end position="707"/>
    </location>
</feature>